<organism evidence="2 3">
    <name type="scientific">Pseudomonas xionganensis</name>
    <dbReference type="NCBI Taxonomy" id="2654845"/>
    <lineage>
        <taxon>Bacteria</taxon>
        <taxon>Pseudomonadati</taxon>
        <taxon>Pseudomonadota</taxon>
        <taxon>Gammaproteobacteria</taxon>
        <taxon>Pseudomonadales</taxon>
        <taxon>Pseudomonadaceae</taxon>
        <taxon>Pseudomonas</taxon>
    </lineage>
</organism>
<sequence>MSEISGTRPLPAVAPSSRAPAAATELALKLLQPMQGLLASGESAKAEVIALKEMAQSFQLVLKLTLENGRQTTLQAESPRPLAQGTALAVTALSQSQLAVALTGSSEKLLSSLDLNTLPQGTLLQGKVISREPLPMPQQGAQVLYKVVLSLLNTPLAGSKLALETPLALPVGSLLSAQVQGSQSLSFLPLSSRLDQLVLSQQLGTQHERQGSLQTLFTALQGLHTQAGAGNEGVRGAIDKLFAALPDSAQLSTAKGVSQALENSGLLLESKLLAGQSSALGQDLKANLLRLITQLLPLTPGASPLAAANAGNALALALPALARNLLGGLEQQNSRLQALKFPLPSRLLQNMEGEADLETLLKLAAAALSRLQTHQLSSLAQSQVGPDGNLLTTWQLELPMRNQQELVPLQLKIQRDEAQSKAKEEKKETLWKVELAFDLDPLGPLQVQAQLAHGRLSSQLWAERASTASLIEAELDNLRQRLNAAGLQVGELACNQGIPPQGPRTTLEQRWVDETA</sequence>
<dbReference type="EMBL" id="WKJZ01000002">
    <property type="protein sequence ID" value="MVW76231.1"/>
    <property type="molecule type" value="Genomic_DNA"/>
</dbReference>
<dbReference type="Gene3D" id="3.30.750.140">
    <property type="match status" value="1"/>
</dbReference>
<dbReference type="RefSeq" id="WP_160346267.1">
    <property type="nucleotide sequence ID" value="NZ_WKJZ01000002.1"/>
</dbReference>
<dbReference type="AlphaFoldDB" id="A0A6I4KWZ6"/>
<comment type="caution">
    <text evidence="2">The sequence shown here is derived from an EMBL/GenBank/DDBJ whole genome shotgun (WGS) entry which is preliminary data.</text>
</comment>
<keyword evidence="2" id="KW-0282">Flagellum</keyword>
<dbReference type="Proteomes" id="UP000429555">
    <property type="component" value="Unassembled WGS sequence"/>
</dbReference>
<keyword evidence="2" id="KW-0966">Cell projection</keyword>
<dbReference type="InterPro" id="IPR021136">
    <property type="entry name" value="Flagellar_hook_control-like_C"/>
</dbReference>
<keyword evidence="2" id="KW-0969">Cilium</keyword>
<name>A0A6I4KWZ6_9PSED</name>
<evidence type="ECO:0000313" key="3">
    <source>
        <dbReference type="Proteomes" id="UP000429555"/>
    </source>
</evidence>
<reference evidence="2 3" key="1">
    <citation type="submission" date="2019-11" db="EMBL/GenBank/DDBJ databases">
        <title>Pseudomonas flavidum sp. nov., isolated from Baiyang Lake.</title>
        <authorList>
            <person name="Zhao Y."/>
        </authorList>
    </citation>
    <scope>NUCLEOTIDE SEQUENCE [LARGE SCALE GENOMIC DNA]</scope>
    <source>
        <strain evidence="3">R-22-3 w-18</strain>
    </source>
</reference>
<dbReference type="InterPro" id="IPR038610">
    <property type="entry name" value="FliK-like_C_sf"/>
</dbReference>
<feature type="domain" description="Flagellar hook-length control protein-like C-terminal" evidence="1">
    <location>
        <begin position="420"/>
        <end position="502"/>
    </location>
</feature>
<protein>
    <submittedName>
        <fullName evidence="2">Flagellar hook-length control protein FliK</fullName>
    </submittedName>
</protein>
<gene>
    <name evidence="2" type="ORF">GJV18_12995</name>
</gene>
<evidence type="ECO:0000259" key="1">
    <source>
        <dbReference type="Pfam" id="PF02120"/>
    </source>
</evidence>
<dbReference type="Pfam" id="PF02120">
    <property type="entry name" value="Flg_hook"/>
    <property type="match status" value="1"/>
</dbReference>
<keyword evidence="3" id="KW-1185">Reference proteome</keyword>
<proteinExistence type="predicted"/>
<evidence type="ECO:0000313" key="2">
    <source>
        <dbReference type="EMBL" id="MVW76231.1"/>
    </source>
</evidence>
<accession>A0A6I4KWZ6</accession>